<dbReference type="InterPro" id="IPR005883">
    <property type="entry name" value="PilM"/>
</dbReference>
<dbReference type="GO" id="GO:0051301">
    <property type="term" value="P:cell division"/>
    <property type="evidence" value="ECO:0007669"/>
    <property type="project" value="InterPro"/>
</dbReference>
<protein>
    <submittedName>
        <fullName evidence="2">Pilus assembly protein PilM</fullName>
    </submittedName>
</protein>
<dbReference type="Proteomes" id="UP000238762">
    <property type="component" value="Unassembled WGS sequence"/>
</dbReference>
<dbReference type="CDD" id="cd24049">
    <property type="entry name" value="ASKHA_NBD_PilM"/>
    <property type="match status" value="1"/>
</dbReference>
<dbReference type="InterPro" id="IPR050696">
    <property type="entry name" value="FtsA/MreB"/>
</dbReference>
<organism evidence="2 3">
    <name type="scientific">Merismopedia glauca CCAP 1448/3</name>
    <dbReference type="NCBI Taxonomy" id="1296344"/>
    <lineage>
        <taxon>Bacteria</taxon>
        <taxon>Bacillati</taxon>
        <taxon>Cyanobacteriota</taxon>
        <taxon>Cyanophyceae</taxon>
        <taxon>Synechococcales</taxon>
        <taxon>Merismopediaceae</taxon>
        <taxon>Merismopedia</taxon>
    </lineage>
</organism>
<feature type="domain" description="SHS2" evidence="1">
    <location>
        <begin position="15"/>
        <end position="184"/>
    </location>
</feature>
<evidence type="ECO:0000259" key="1">
    <source>
        <dbReference type="SMART" id="SM00842"/>
    </source>
</evidence>
<reference evidence="2 3" key="1">
    <citation type="submission" date="2018-02" db="EMBL/GenBank/DDBJ databases">
        <authorList>
            <person name="Cohen D.B."/>
            <person name="Kent A.D."/>
        </authorList>
    </citation>
    <scope>NUCLEOTIDE SEQUENCE [LARGE SCALE GENOMIC DNA]</scope>
    <source>
        <strain evidence="2 3">CCAP 1448/3</strain>
    </source>
</reference>
<dbReference type="EMBL" id="PVWJ01000175">
    <property type="protein sequence ID" value="PSB00663.1"/>
    <property type="molecule type" value="Genomic_DNA"/>
</dbReference>
<dbReference type="Gene3D" id="3.30.420.40">
    <property type="match status" value="2"/>
</dbReference>
<name>A0A2T1BXL4_9CYAN</name>
<dbReference type="SUPFAM" id="SSF53067">
    <property type="entry name" value="Actin-like ATPase domain"/>
    <property type="match status" value="2"/>
</dbReference>
<accession>A0A2T1BXL4</accession>
<dbReference type="SMART" id="SM00842">
    <property type="entry name" value="FtsA"/>
    <property type="match status" value="1"/>
</dbReference>
<reference evidence="2 3" key="2">
    <citation type="submission" date="2018-03" db="EMBL/GenBank/DDBJ databases">
        <title>The ancient ancestry and fast evolution of plastids.</title>
        <authorList>
            <person name="Moore K.R."/>
            <person name="Magnabosco C."/>
            <person name="Momper L."/>
            <person name="Gold D.A."/>
            <person name="Bosak T."/>
            <person name="Fournier G.P."/>
        </authorList>
    </citation>
    <scope>NUCLEOTIDE SEQUENCE [LARGE SCALE GENOMIC DNA]</scope>
    <source>
        <strain evidence="2 3">CCAP 1448/3</strain>
    </source>
</reference>
<dbReference type="Pfam" id="PF11104">
    <property type="entry name" value="PilM_2"/>
    <property type="match status" value="2"/>
</dbReference>
<keyword evidence="3" id="KW-1185">Reference proteome</keyword>
<dbReference type="PANTHER" id="PTHR32432">
    <property type="entry name" value="CELL DIVISION PROTEIN FTSA-RELATED"/>
    <property type="match status" value="1"/>
</dbReference>
<evidence type="ECO:0000313" key="3">
    <source>
        <dbReference type="Proteomes" id="UP000238762"/>
    </source>
</evidence>
<dbReference type="NCBIfam" id="TIGR01175">
    <property type="entry name" value="pilM"/>
    <property type="match status" value="1"/>
</dbReference>
<dbReference type="OrthoDB" id="503707at2"/>
<dbReference type="AlphaFoldDB" id="A0A2T1BXL4"/>
<comment type="caution">
    <text evidence="2">The sequence shown here is derived from an EMBL/GenBank/DDBJ whole genome shotgun (WGS) entry which is preliminary data.</text>
</comment>
<dbReference type="InterPro" id="IPR043129">
    <property type="entry name" value="ATPase_NBD"/>
</dbReference>
<dbReference type="PANTHER" id="PTHR32432:SF3">
    <property type="entry name" value="ETHANOLAMINE UTILIZATION PROTEIN EUTJ"/>
    <property type="match status" value="1"/>
</dbReference>
<gene>
    <name evidence="2" type="ORF">C7B64_22340</name>
</gene>
<dbReference type="PIRSF" id="PIRSF019169">
    <property type="entry name" value="PilM"/>
    <property type="match status" value="1"/>
</dbReference>
<evidence type="ECO:0000313" key="2">
    <source>
        <dbReference type="EMBL" id="PSB00663.1"/>
    </source>
</evidence>
<dbReference type="InterPro" id="IPR003494">
    <property type="entry name" value="SHS2_FtsA"/>
</dbReference>
<sequence>MFNRIKSLVPKRGKGIGIEIGSERINIARIRKQGQAFKASLFPSVEVPEGIFEDGHIVNSTELCELIQSALAENKLKVNRVATALPMREAVMRIIPVPEELEDEELRDVLNQEASLYLPYPREQVDLDYQKLGVIDDEDGIAKVQVLLVATRKEVTDSYIETFQKAGLIIDVLEINSFALIRTIREQLRQFSAQEAVVLVDIEYDTTEVAIIVNGVPQFNRSIPIGTYHLQSSLTRAMNLPNSRKIELLQGMTIPSNPPPQDGTETGYTESNPGMAALIRVLGELADELRRSTDFYKSQNENLKIEQMLLAGPGSAIGQLDEFLTQRLNLSTIKIDPVSALGLQLESEISEVQRSEIGTVLGLAMRQV</sequence>
<dbReference type="Gene3D" id="3.30.1490.300">
    <property type="match status" value="1"/>
</dbReference>
<proteinExistence type="predicted"/>
<dbReference type="RefSeq" id="WP_106291550.1">
    <property type="nucleotide sequence ID" value="NZ_CAWNTC010000219.1"/>
</dbReference>